<dbReference type="GO" id="GO:0015031">
    <property type="term" value="P:protein transport"/>
    <property type="evidence" value="ECO:0007669"/>
    <property type="project" value="UniProtKB-KW"/>
</dbReference>
<keyword evidence="7" id="KW-0653">Protein transport</keyword>
<dbReference type="GO" id="GO:0031992">
    <property type="term" value="F:energy transducer activity"/>
    <property type="evidence" value="ECO:0007669"/>
    <property type="project" value="TreeGrafter"/>
</dbReference>
<dbReference type="AlphaFoldDB" id="A0A938BPQ9"/>
<dbReference type="InterPro" id="IPR037682">
    <property type="entry name" value="TonB_C"/>
</dbReference>
<dbReference type="Proteomes" id="UP000779900">
    <property type="component" value="Unassembled WGS sequence"/>
</dbReference>
<keyword evidence="3" id="KW-0813">Transport</keyword>
<evidence type="ECO:0000256" key="2">
    <source>
        <dbReference type="ARBA" id="ARBA00006555"/>
    </source>
</evidence>
<comment type="similarity">
    <text evidence="2">Belongs to the TonB family.</text>
</comment>
<evidence type="ECO:0000256" key="3">
    <source>
        <dbReference type="ARBA" id="ARBA00022448"/>
    </source>
</evidence>
<dbReference type="PANTHER" id="PTHR33446:SF2">
    <property type="entry name" value="PROTEIN TONB"/>
    <property type="match status" value="1"/>
</dbReference>
<evidence type="ECO:0000256" key="1">
    <source>
        <dbReference type="ARBA" id="ARBA00004383"/>
    </source>
</evidence>
<keyword evidence="8 10" id="KW-1133">Transmembrane helix</keyword>
<reference evidence="12" key="1">
    <citation type="submission" date="2019-03" db="EMBL/GenBank/DDBJ databases">
        <title>Lake Tanganyika Metagenome-Assembled Genomes (MAGs).</title>
        <authorList>
            <person name="Tran P."/>
        </authorList>
    </citation>
    <scope>NUCLEOTIDE SEQUENCE</scope>
    <source>
        <strain evidence="12">K_DeepCast_150m_m2_040</strain>
    </source>
</reference>
<sequence>MAMSTSSSIAALEWEDRYYGLAIRVATVAAFAFTILAFLVLPKEFIVEAYKLRKSIESITETLPPTLQELEKPAEPVKPAVVPVAAANEAEVTATTIDATDVVEVVKRTDETDIPVVPFWKVEVKPQPINIPVPTYPDMARTAGIEGQAVVEALVDTDGAVADARILKPSGNASLDQAAVDAAMRSKFSPAKQRDKAVRVWVSIPFRFTLSN</sequence>
<organism evidence="12 13">
    <name type="scientific">candidate division WOR-3 bacterium</name>
    <dbReference type="NCBI Taxonomy" id="2052148"/>
    <lineage>
        <taxon>Bacteria</taxon>
        <taxon>Bacteria division WOR-3</taxon>
    </lineage>
</organism>
<dbReference type="SUPFAM" id="SSF74653">
    <property type="entry name" value="TolA/TonB C-terminal domain"/>
    <property type="match status" value="1"/>
</dbReference>
<dbReference type="InterPro" id="IPR051045">
    <property type="entry name" value="TonB-dependent_transducer"/>
</dbReference>
<dbReference type="GO" id="GO:0098797">
    <property type="term" value="C:plasma membrane protein complex"/>
    <property type="evidence" value="ECO:0007669"/>
    <property type="project" value="TreeGrafter"/>
</dbReference>
<dbReference type="EMBL" id="VGIR01000028">
    <property type="protein sequence ID" value="MBM3331406.1"/>
    <property type="molecule type" value="Genomic_DNA"/>
</dbReference>
<dbReference type="PANTHER" id="PTHR33446">
    <property type="entry name" value="PROTEIN TONB-RELATED"/>
    <property type="match status" value="1"/>
</dbReference>
<accession>A0A938BPQ9</accession>
<evidence type="ECO:0000313" key="12">
    <source>
        <dbReference type="EMBL" id="MBM3331406.1"/>
    </source>
</evidence>
<keyword evidence="6 10" id="KW-0812">Transmembrane</keyword>
<dbReference type="Pfam" id="PF03544">
    <property type="entry name" value="TonB_C"/>
    <property type="match status" value="1"/>
</dbReference>
<proteinExistence type="inferred from homology"/>
<feature type="domain" description="TonB C-terminal" evidence="11">
    <location>
        <begin position="121"/>
        <end position="212"/>
    </location>
</feature>
<evidence type="ECO:0000256" key="8">
    <source>
        <dbReference type="ARBA" id="ARBA00022989"/>
    </source>
</evidence>
<evidence type="ECO:0000256" key="9">
    <source>
        <dbReference type="ARBA" id="ARBA00023136"/>
    </source>
</evidence>
<dbReference type="Gene3D" id="3.30.1150.10">
    <property type="match status" value="1"/>
</dbReference>
<gene>
    <name evidence="12" type="ORF">FJY68_06075</name>
</gene>
<evidence type="ECO:0000313" key="13">
    <source>
        <dbReference type="Proteomes" id="UP000779900"/>
    </source>
</evidence>
<name>A0A938BPQ9_UNCW3</name>
<dbReference type="NCBIfam" id="TIGR01352">
    <property type="entry name" value="tonB_Cterm"/>
    <property type="match status" value="1"/>
</dbReference>
<evidence type="ECO:0000256" key="7">
    <source>
        <dbReference type="ARBA" id="ARBA00022927"/>
    </source>
</evidence>
<dbReference type="PROSITE" id="PS52015">
    <property type="entry name" value="TONB_CTD"/>
    <property type="match status" value="1"/>
</dbReference>
<keyword evidence="9 10" id="KW-0472">Membrane</keyword>
<feature type="transmembrane region" description="Helical" evidence="10">
    <location>
        <begin position="21"/>
        <end position="41"/>
    </location>
</feature>
<evidence type="ECO:0000259" key="11">
    <source>
        <dbReference type="PROSITE" id="PS52015"/>
    </source>
</evidence>
<evidence type="ECO:0000256" key="6">
    <source>
        <dbReference type="ARBA" id="ARBA00022692"/>
    </source>
</evidence>
<keyword evidence="5" id="KW-0997">Cell inner membrane</keyword>
<evidence type="ECO:0000256" key="4">
    <source>
        <dbReference type="ARBA" id="ARBA00022475"/>
    </source>
</evidence>
<dbReference type="GO" id="GO:0055085">
    <property type="term" value="P:transmembrane transport"/>
    <property type="evidence" value="ECO:0007669"/>
    <property type="project" value="InterPro"/>
</dbReference>
<comment type="subcellular location">
    <subcellularLocation>
        <location evidence="1">Cell inner membrane</location>
        <topology evidence="1">Single-pass membrane protein</topology>
        <orientation evidence="1">Periplasmic side</orientation>
    </subcellularLocation>
</comment>
<evidence type="ECO:0000256" key="10">
    <source>
        <dbReference type="SAM" id="Phobius"/>
    </source>
</evidence>
<comment type="caution">
    <text evidence="12">The sequence shown here is derived from an EMBL/GenBank/DDBJ whole genome shotgun (WGS) entry which is preliminary data.</text>
</comment>
<keyword evidence="4" id="KW-1003">Cell membrane</keyword>
<protein>
    <submittedName>
        <fullName evidence="12">TonB family protein</fullName>
    </submittedName>
</protein>
<evidence type="ECO:0000256" key="5">
    <source>
        <dbReference type="ARBA" id="ARBA00022519"/>
    </source>
</evidence>
<dbReference type="InterPro" id="IPR006260">
    <property type="entry name" value="TonB/TolA_C"/>
</dbReference>